<dbReference type="InterPro" id="IPR018314">
    <property type="entry name" value="RsmB/NOL1/NOP2-like_CS"/>
</dbReference>
<comment type="similarity">
    <text evidence="3 14">Belongs to the class I-like SAM-binding methyltransferase superfamily. RsmB/NOP family.</text>
</comment>
<evidence type="ECO:0000256" key="8">
    <source>
        <dbReference type="ARBA" id="ARBA00022679"/>
    </source>
</evidence>
<feature type="binding site" evidence="14">
    <location>
        <position position="285"/>
    </location>
    <ligand>
        <name>S-adenosyl-L-methionine</name>
        <dbReference type="ChEBI" id="CHEBI:59789"/>
    </ligand>
</feature>
<feature type="binding site" evidence="14">
    <location>
        <position position="332"/>
    </location>
    <ligand>
        <name>S-adenosyl-L-methionine</name>
        <dbReference type="ChEBI" id="CHEBI:59789"/>
    </ligand>
</feature>
<dbReference type="Gene3D" id="3.30.70.1170">
    <property type="entry name" value="Sun protein, domain 3"/>
    <property type="match status" value="1"/>
</dbReference>
<dbReference type="InterPro" id="IPR023267">
    <property type="entry name" value="RCMT"/>
</dbReference>
<dbReference type="AlphaFoldDB" id="A0A0R2DCV2"/>
<evidence type="ECO:0000256" key="10">
    <source>
        <dbReference type="ARBA" id="ARBA00022884"/>
    </source>
</evidence>
<keyword evidence="10 14" id="KW-0694">RNA-binding</keyword>
<dbReference type="Pfam" id="PF01189">
    <property type="entry name" value="Methyltr_RsmB-F"/>
    <property type="match status" value="1"/>
</dbReference>
<dbReference type="FunFam" id="1.10.940.10:FF:000006">
    <property type="entry name" value="16S rRNA (Cytosine(967)-C(5))-methyltransferase RsmB"/>
    <property type="match status" value="1"/>
</dbReference>
<dbReference type="GO" id="GO:0006355">
    <property type="term" value="P:regulation of DNA-templated transcription"/>
    <property type="evidence" value="ECO:0007669"/>
    <property type="project" value="InterPro"/>
</dbReference>
<evidence type="ECO:0000256" key="11">
    <source>
        <dbReference type="ARBA" id="ARBA00030399"/>
    </source>
</evidence>
<evidence type="ECO:0000256" key="4">
    <source>
        <dbReference type="ARBA" id="ARBA00012140"/>
    </source>
</evidence>
<evidence type="ECO:0000256" key="1">
    <source>
        <dbReference type="ARBA" id="ARBA00002724"/>
    </source>
</evidence>
<dbReference type="PANTHER" id="PTHR22807">
    <property type="entry name" value="NOP2 YEAST -RELATED NOL1/NOP2/FMU SUN DOMAIN-CONTAINING"/>
    <property type="match status" value="1"/>
</dbReference>
<dbReference type="OrthoDB" id="9810297at2"/>
<evidence type="ECO:0000313" key="17">
    <source>
        <dbReference type="Proteomes" id="UP000051589"/>
    </source>
</evidence>
<keyword evidence="5" id="KW-0963">Cytoplasm</keyword>
<protein>
    <recommendedName>
        <fullName evidence="4">16S rRNA (cytosine(967)-C(5))-methyltransferase</fullName>
        <ecNumber evidence="4">2.1.1.176</ecNumber>
    </recommendedName>
    <alternativeName>
        <fullName evidence="11">16S rRNA m5C967 methyltransferase</fullName>
    </alternativeName>
    <alternativeName>
        <fullName evidence="12">rRNA (cytosine-C(5)-)-methyltransferase RsmB</fullName>
    </alternativeName>
</protein>
<keyword evidence="7 14" id="KW-0489">Methyltransferase</keyword>
<feature type="binding site" evidence="14">
    <location>
        <begin position="259"/>
        <end position="265"/>
    </location>
    <ligand>
        <name>S-adenosyl-L-methionine</name>
        <dbReference type="ChEBI" id="CHEBI:59789"/>
    </ligand>
</feature>
<dbReference type="InterPro" id="IPR049560">
    <property type="entry name" value="MeTrfase_RsmB-F_NOP2_cat"/>
</dbReference>
<evidence type="ECO:0000256" key="7">
    <source>
        <dbReference type="ARBA" id="ARBA00022603"/>
    </source>
</evidence>
<dbReference type="GO" id="GO:0003723">
    <property type="term" value="F:RNA binding"/>
    <property type="evidence" value="ECO:0007669"/>
    <property type="project" value="UniProtKB-UniRule"/>
</dbReference>
<dbReference type="STRING" id="1423803.FD13_GL000635"/>
<accession>A0A0R2DCV2</accession>
<comment type="subcellular location">
    <subcellularLocation>
        <location evidence="2">Cytoplasm</location>
    </subcellularLocation>
</comment>
<gene>
    <name evidence="16" type="ORF">FD13_GL000635</name>
</gene>
<dbReference type="NCBIfam" id="NF011494">
    <property type="entry name" value="PRK14902.1"/>
    <property type="match status" value="1"/>
</dbReference>
<dbReference type="PANTHER" id="PTHR22807:SF53">
    <property type="entry name" value="RIBOSOMAL RNA SMALL SUBUNIT METHYLTRANSFERASE B-RELATED"/>
    <property type="match status" value="1"/>
</dbReference>
<feature type="binding site" evidence="14">
    <location>
        <position position="313"/>
    </location>
    <ligand>
        <name>S-adenosyl-L-methionine</name>
        <dbReference type="ChEBI" id="CHEBI:59789"/>
    </ligand>
</feature>
<dbReference type="PROSITE" id="PS51686">
    <property type="entry name" value="SAM_MT_RSMB_NOP"/>
    <property type="match status" value="1"/>
</dbReference>
<dbReference type="InterPro" id="IPR004573">
    <property type="entry name" value="rRNA_ssu_MeTfrase_B"/>
</dbReference>
<dbReference type="EMBL" id="AYZH01000016">
    <property type="protein sequence ID" value="KRN01681.1"/>
    <property type="molecule type" value="Genomic_DNA"/>
</dbReference>
<dbReference type="SUPFAM" id="SSF48013">
    <property type="entry name" value="NusB-like"/>
    <property type="match status" value="1"/>
</dbReference>
<evidence type="ECO:0000313" key="16">
    <source>
        <dbReference type="EMBL" id="KRN01681.1"/>
    </source>
</evidence>
<evidence type="ECO:0000256" key="3">
    <source>
        <dbReference type="ARBA" id="ARBA00007494"/>
    </source>
</evidence>
<dbReference type="EC" id="2.1.1.176" evidence="4"/>
<dbReference type="InterPro" id="IPR006027">
    <property type="entry name" value="NusB_RsmB_TIM44"/>
</dbReference>
<dbReference type="PRINTS" id="PR02008">
    <property type="entry name" value="RCMTFAMILY"/>
</dbReference>
<evidence type="ECO:0000256" key="9">
    <source>
        <dbReference type="ARBA" id="ARBA00022691"/>
    </source>
</evidence>
<dbReference type="CDD" id="cd02440">
    <property type="entry name" value="AdoMet_MTases"/>
    <property type="match status" value="1"/>
</dbReference>
<dbReference type="RefSeq" id="WP_061776950.1">
    <property type="nucleotide sequence ID" value="NZ_AYZH01000016.1"/>
</dbReference>
<keyword evidence="8 14" id="KW-0808">Transferase</keyword>
<evidence type="ECO:0000256" key="5">
    <source>
        <dbReference type="ARBA" id="ARBA00022490"/>
    </source>
</evidence>
<feature type="active site" description="Nucleophile" evidence="14">
    <location>
        <position position="385"/>
    </location>
</feature>
<keyword evidence="6" id="KW-0698">rRNA processing</keyword>
<organism evidence="16 17">
    <name type="scientific">Levilactobacillus senmaizukei DSM 21775 = NBRC 103853</name>
    <dbReference type="NCBI Taxonomy" id="1423803"/>
    <lineage>
        <taxon>Bacteria</taxon>
        <taxon>Bacillati</taxon>
        <taxon>Bacillota</taxon>
        <taxon>Bacilli</taxon>
        <taxon>Lactobacillales</taxon>
        <taxon>Lactobacillaceae</taxon>
        <taxon>Levilactobacillus</taxon>
    </lineage>
</organism>
<evidence type="ECO:0000256" key="6">
    <source>
        <dbReference type="ARBA" id="ARBA00022552"/>
    </source>
</evidence>
<dbReference type="Gene3D" id="3.40.50.150">
    <property type="entry name" value="Vaccinia Virus protein VP39"/>
    <property type="match status" value="1"/>
</dbReference>
<dbReference type="InterPro" id="IPR001678">
    <property type="entry name" value="MeTrfase_RsmB-F_NOP2_dom"/>
</dbReference>
<feature type="domain" description="SAM-dependent MTase RsmB/NOP-type" evidence="15">
    <location>
        <begin position="170"/>
        <end position="446"/>
    </location>
</feature>
<comment type="catalytic activity">
    <reaction evidence="13">
        <text>cytidine(967) in 16S rRNA + S-adenosyl-L-methionine = 5-methylcytidine(967) in 16S rRNA + S-adenosyl-L-homocysteine + H(+)</text>
        <dbReference type="Rhea" id="RHEA:42748"/>
        <dbReference type="Rhea" id="RHEA-COMP:10219"/>
        <dbReference type="Rhea" id="RHEA-COMP:10220"/>
        <dbReference type="ChEBI" id="CHEBI:15378"/>
        <dbReference type="ChEBI" id="CHEBI:57856"/>
        <dbReference type="ChEBI" id="CHEBI:59789"/>
        <dbReference type="ChEBI" id="CHEBI:74483"/>
        <dbReference type="ChEBI" id="CHEBI:82748"/>
        <dbReference type="EC" id="2.1.1.176"/>
    </reaction>
</comment>
<dbReference type="NCBIfam" id="TIGR00563">
    <property type="entry name" value="rsmB"/>
    <property type="match status" value="1"/>
</dbReference>
<evidence type="ECO:0000256" key="13">
    <source>
        <dbReference type="ARBA" id="ARBA00047283"/>
    </source>
</evidence>
<evidence type="ECO:0000256" key="14">
    <source>
        <dbReference type="PROSITE-ProRule" id="PRU01023"/>
    </source>
</evidence>
<comment type="function">
    <text evidence="1">Specifically methylates the cytosine at position 967 (m5C967) of 16S rRNA.</text>
</comment>
<dbReference type="Proteomes" id="UP000051589">
    <property type="component" value="Unassembled WGS sequence"/>
</dbReference>
<evidence type="ECO:0000256" key="2">
    <source>
        <dbReference type="ARBA" id="ARBA00004496"/>
    </source>
</evidence>
<dbReference type="Pfam" id="PF22458">
    <property type="entry name" value="RsmF-B_ferredox"/>
    <property type="match status" value="1"/>
</dbReference>
<dbReference type="GO" id="GO:0005737">
    <property type="term" value="C:cytoplasm"/>
    <property type="evidence" value="ECO:0007669"/>
    <property type="project" value="UniProtKB-SubCell"/>
</dbReference>
<name>A0A0R2DCV2_9LACO</name>
<dbReference type="InterPro" id="IPR035926">
    <property type="entry name" value="NusB-like_sf"/>
</dbReference>
<dbReference type="InterPro" id="IPR054728">
    <property type="entry name" value="RsmB-like_ferredoxin"/>
</dbReference>
<dbReference type="InterPro" id="IPR029063">
    <property type="entry name" value="SAM-dependent_MTases_sf"/>
</dbReference>
<comment type="caution">
    <text evidence="16">The sequence shown here is derived from an EMBL/GenBank/DDBJ whole genome shotgun (WGS) entry which is preliminary data.</text>
</comment>
<dbReference type="GO" id="GO:0008649">
    <property type="term" value="F:rRNA methyltransferase activity"/>
    <property type="evidence" value="ECO:0007669"/>
    <property type="project" value="InterPro"/>
</dbReference>
<dbReference type="Gene3D" id="1.10.940.10">
    <property type="entry name" value="NusB-like"/>
    <property type="match status" value="1"/>
</dbReference>
<evidence type="ECO:0000256" key="12">
    <source>
        <dbReference type="ARBA" id="ARBA00031088"/>
    </source>
</evidence>
<reference evidence="16 17" key="1">
    <citation type="journal article" date="2015" name="Genome Announc.">
        <title>Expanding the biotechnology potential of lactobacilli through comparative genomics of 213 strains and associated genera.</title>
        <authorList>
            <person name="Sun Z."/>
            <person name="Harris H.M."/>
            <person name="McCann A."/>
            <person name="Guo C."/>
            <person name="Argimon S."/>
            <person name="Zhang W."/>
            <person name="Yang X."/>
            <person name="Jeffery I.B."/>
            <person name="Cooney J.C."/>
            <person name="Kagawa T.F."/>
            <person name="Liu W."/>
            <person name="Song Y."/>
            <person name="Salvetti E."/>
            <person name="Wrobel A."/>
            <person name="Rasinkangas P."/>
            <person name="Parkhill J."/>
            <person name="Rea M.C."/>
            <person name="O'Sullivan O."/>
            <person name="Ritari J."/>
            <person name="Douillard F.P."/>
            <person name="Paul Ross R."/>
            <person name="Yang R."/>
            <person name="Briner A.E."/>
            <person name="Felis G.E."/>
            <person name="de Vos W.M."/>
            <person name="Barrangou R."/>
            <person name="Klaenhammer T.R."/>
            <person name="Caufield P.W."/>
            <person name="Cui Y."/>
            <person name="Zhang H."/>
            <person name="O'Toole P.W."/>
        </authorList>
    </citation>
    <scope>NUCLEOTIDE SEQUENCE [LARGE SCALE GENOMIC DNA]</scope>
    <source>
        <strain evidence="16 17">DSM 21775</strain>
    </source>
</reference>
<keyword evidence="9 14" id="KW-0949">S-adenosyl-L-methionine</keyword>
<dbReference type="SUPFAM" id="SSF53335">
    <property type="entry name" value="S-adenosyl-L-methionine-dependent methyltransferases"/>
    <property type="match status" value="1"/>
</dbReference>
<proteinExistence type="inferred from homology"/>
<dbReference type="FunFam" id="3.40.50.150:FF:000022">
    <property type="entry name" value="Ribosomal RNA small subunit methyltransferase B"/>
    <property type="match status" value="1"/>
</dbReference>
<evidence type="ECO:0000259" key="15">
    <source>
        <dbReference type="PROSITE" id="PS51686"/>
    </source>
</evidence>
<sequence length="447" mass="49371">MTKNKTPRALAVEALTRVANGAYSNLQLEQTLEKNALSDVDRRFVTNLVYGTIQHRFTLDYYLEGFIKPNQKVLPWVKMTLLVALYQEIYLDRVPKRAIFNEAIQLAKDRGHEGIRRFVTGVLHAIDRQGLPDIAAIKDPTQRLSLEYSVPEWLITALQKQVGADKTVKILATINQPAAQSVRVNVAVTTMEAVQQALTAEGYDVVPSEVAGEAFRLDDAAANQSKAFADGRLTIQDESAMLPVEALQLRPGDQVLDACAAPGGKTTQIAAHLDAHSGGKVTALDLHPKKVALIESNAERLHVADRVDAVALDARKINEAYPKKMFDRILVDAPCSGLGLIRRKPEIRYEKTPADIQQLQKVQLGILDAVSAKLKPAGLMVYSTCTILDTENNDVVKQFLAAHPDFESVRVATTKAIKEDRTTDTLSLYPDDFDSDGFFVSAFRRKK</sequence>
<dbReference type="Pfam" id="PF01029">
    <property type="entry name" value="NusB"/>
    <property type="match status" value="1"/>
</dbReference>
<keyword evidence="17" id="KW-1185">Reference proteome</keyword>
<dbReference type="PATRIC" id="fig|1423803.3.peg.632"/>
<dbReference type="PROSITE" id="PS01153">
    <property type="entry name" value="NOL1_NOP2_SUN"/>
    <property type="match status" value="1"/>
</dbReference>